<dbReference type="SUPFAM" id="SSF53167">
    <property type="entry name" value="Purine and uridine phosphorylases"/>
    <property type="match status" value="1"/>
</dbReference>
<dbReference type="GO" id="GO:0009116">
    <property type="term" value="P:nucleoside metabolic process"/>
    <property type="evidence" value="ECO:0007669"/>
    <property type="project" value="InterPro"/>
</dbReference>
<dbReference type="InterPro" id="IPR035994">
    <property type="entry name" value="Nucleoside_phosphorylase_sf"/>
</dbReference>
<dbReference type="FunFam" id="3.40.50.1580:FF:000004">
    <property type="entry name" value="Purine nucleoside phosphorylase"/>
    <property type="match status" value="1"/>
</dbReference>
<dbReference type="NCBIfam" id="NF006054">
    <property type="entry name" value="PRK08202.1"/>
    <property type="match status" value="1"/>
</dbReference>
<keyword evidence="6 8" id="KW-0808">Transferase</keyword>
<dbReference type="Gene3D" id="3.40.50.1580">
    <property type="entry name" value="Nucleoside phosphorylase domain"/>
    <property type="match status" value="1"/>
</dbReference>
<gene>
    <name evidence="11" type="ORF">AX774_g6326</name>
</gene>
<evidence type="ECO:0000259" key="10">
    <source>
        <dbReference type="Pfam" id="PF01048"/>
    </source>
</evidence>
<dbReference type="PANTHER" id="PTHR11904">
    <property type="entry name" value="METHYLTHIOADENOSINE/PURINE NUCLEOSIDE PHOSPHORYLASE"/>
    <property type="match status" value="1"/>
</dbReference>
<feature type="binding site" evidence="9">
    <location>
        <begin position="85"/>
        <end position="87"/>
    </location>
    <ligand>
        <name>phosphate</name>
        <dbReference type="ChEBI" id="CHEBI:43474"/>
    </ligand>
</feature>
<evidence type="ECO:0000256" key="1">
    <source>
        <dbReference type="ARBA" id="ARBA00000755"/>
    </source>
</evidence>
<proteinExistence type="inferred from homology"/>
<dbReference type="Proteomes" id="UP000188320">
    <property type="component" value="Unassembled WGS sequence"/>
</dbReference>
<comment type="subunit">
    <text evidence="4">Homotrimer.</text>
</comment>
<accession>A0A1R1PGW6</accession>
<comment type="catalytic activity">
    <reaction evidence="1">
        <text>a purine D-ribonucleoside + phosphate = a purine nucleobase + alpha-D-ribose 1-phosphate</text>
        <dbReference type="Rhea" id="RHEA:19805"/>
        <dbReference type="ChEBI" id="CHEBI:26386"/>
        <dbReference type="ChEBI" id="CHEBI:43474"/>
        <dbReference type="ChEBI" id="CHEBI:57720"/>
        <dbReference type="ChEBI" id="CHEBI:142355"/>
        <dbReference type="EC" id="2.4.2.1"/>
    </reaction>
</comment>
<feature type="binding site" evidence="9">
    <location>
        <position position="249"/>
    </location>
    <ligand>
        <name>a purine D-ribonucleoside</name>
        <dbReference type="ChEBI" id="CHEBI:142355"/>
    </ligand>
</feature>
<feature type="domain" description="Nucleoside phosphorylase" evidence="10">
    <location>
        <begin position="26"/>
        <end position="303"/>
    </location>
</feature>
<comment type="caution">
    <text evidence="11">The sequence shown here is derived from an EMBL/GenBank/DDBJ whole genome shotgun (WGS) entry which is preliminary data.</text>
</comment>
<organism evidence="11 12">
    <name type="scientific">Zancudomyces culisetae</name>
    <name type="common">Gut fungus</name>
    <name type="synonym">Smittium culisetae</name>
    <dbReference type="NCBI Taxonomy" id="1213189"/>
    <lineage>
        <taxon>Eukaryota</taxon>
        <taxon>Fungi</taxon>
        <taxon>Fungi incertae sedis</taxon>
        <taxon>Zoopagomycota</taxon>
        <taxon>Kickxellomycotina</taxon>
        <taxon>Harpellomycetes</taxon>
        <taxon>Harpellales</taxon>
        <taxon>Legeriomycetaceae</taxon>
        <taxon>Zancudomyces</taxon>
    </lineage>
</organism>
<dbReference type="CDD" id="cd09009">
    <property type="entry name" value="PNP-EcPNPII_like"/>
    <property type="match status" value="1"/>
</dbReference>
<comment type="similarity">
    <text evidence="3 8">Belongs to the PNP/MTAP phosphorylase family.</text>
</comment>
<comment type="function">
    <text evidence="7">The purine nucleoside phosphorylases catalyze the phosphorolytic breakdown of the N-glycosidic bond in the beta-(deoxy)ribonucleoside molecules, with the formation of the corresponding free purine bases and pentose-1-phosphate. Cleaves guanosine and inosine.</text>
</comment>
<dbReference type="PANTHER" id="PTHR11904:SF9">
    <property type="entry name" value="PURINE NUCLEOSIDE PHOSPHORYLASE-RELATED"/>
    <property type="match status" value="1"/>
</dbReference>
<evidence type="ECO:0000256" key="7">
    <source>
        <dbReference type="ARBA" id="ARBA00058131"/>
    </source>
</evidence>
<dbReference type="InterPro" id="IPR000845">
    <property type="entry name" value="Nucleoside_phosphorylase_d"/>
</dbReference>
<dbReference type="InterPro" id="IPR011268">
    <property type="entry name" value="Purine_phosphorylase"/>
</dbReference>
<protein>
    <recommendedName>
        <fullName evidence="8">Purine nucleoside phosphorylase</fullName>
        <ecNumber evidence="8">2.4.2.1</ecNumber>
    </recommendedName>
    <alternativeName>
        <fullName evidence="8">Inosine-guanosine phosphorylase</fullName>
    </alternativeName>
</protein>
<dbReference type="GO" id="GO:0005737">
    <property type="term" value="C:cytoplasm"/>
    <property type="evidence" value="ECO:0007669"/>
    <property type="project" value="TreeGrafter"/>
</dbReference>
<dbReference type="PROSITE" id="PS01240">
    <property type="entry name" value="PNP_MTAP_2"/>
    <property type="match status" value="1"/>
</dbReference>
<dbReference type="NCBIfam" id="TIGR01700">
    <property type="entry name" value="PNPH"/>
    <property type="match status" value="1"/>
</dbReference>
<evidence type="ECO:0000256" key="5">
    <source>
        <dbReference type="ARBA" id="ARBA00022676"/>
    </source>
</evidence>
<dbReference type="OrthoDB" id="10261782at2759"/>
<feature type="binding site" evidence="9">
    <location>
        <position position="207"/>
    </location>
    <ligand>
        <name>a purine D-ribonucleoside</name>
        <dbReference type="ChEBI" id="CHEBI:142355"/>
    </ligand>
</feature>
<evidence type="ECO:0000256" key="3">
    <source>
        <dbReference type="ARBA" id="ARBA00006751"/>
    </source>
</evidence>
<keyword evidence="5 8" id="KW-0328">Glycosyltransferase</keyword>
<dbReference type="EMBL" id="LSSK01001253">
    <property type="protein sequence ID" value="OMH80245.1"/>
    <property type="molecule type" value="Genomic_DNA"/>
</dbReference>
<dbReference type="AlphaFoldDB" id="A0A1R1PGW6"/>
<evidence type="ECO:0000256" key="9">
    <source>
        <dbReference type="PIRSR" id="PIRSR000477-2"/>
    </source>
</evidence>
<dbReference type="InterPro" id="IPR011270">
    <property type="entry name" value="Pur_Nuc_Pase_Ino/Guo-sp"/>
</dbReference>
<evidence type="ECO:0000256" key="8">
    <source>
        <dbReference type="PIRNR" id="PIRNR000477"/>
    </source>
</evidence>
<feature type="binding site" evidence="9">
    <location>
        <position position="117"/>
    </location>
    <ligand>
        <name>phosphate</name>
        <dbReference type="ChEBI" id="CHEBI:43474"/>
    </ligand>
</feature>
<feature type="binding site" evidence="9">
    <location>
        <position position="65"/>
    </location>
    <ligand>
        <name>phosphate</name>
        <dbReference type="ChEBI" id="CHEBI:43474"/>
    </ligand>
</feature>
<dbReference type="EC" id="2.4.2.1" evidence="8"/>
<reference evidence="12" key="1">
    <citation type="submission" date="2017-01" db="EMBL/GenBank/DDBJ databases">
        <authorList>
            <person name="Wang Y."/>
            <person name="White M."/>
            <person name="Kvist S."/>
            <person name="Moncalvo J.-M."/>
        </authorList>
    </citation>
    <scope>NUCLEOTIDE SEQUENCE [LARGE SCALE GENOMIC DNA]</scope>
    <source>
        <strain evidence="12">COL-18-3</strain>
    </source>
</reference>
<sequence>MAFTLQDYEESANSIKELRKGHELPEIAIICGSGLGGLAESLEGDVLSVNYEKIPGFVGSTAHGHAGELVFGKLSGKNVVCMKGRFHCYEGYSVHVATFPIRVFKLLGVKIVIVTNAAGGLNPDFNVGDLMLISDHYAHAGMAGLNALIGPNIDDFGPRFPAISDAYTPRLRELFAECYLTNTHLKDEKNLVVHEGVYGMVTGPCYETRVECRALLKLGCDAVGMSTVPEVVVAKHCGLEVLAVSLITNRAVLTKEPSSLDIARAKLNNEPIERKVENFANHEEVMEVANARALDLQTLVKSFLGKI</sequence>
<dbReference type="PIRSF" id="PIRSF000477">
    <property type="entry name" value="PurNPase"/>
    <property type="match status" value="1"/>
</dbReference>
<comment type="pathway">
    <text evidence="2 8">Purine metabolism; purine nucleoside salvage.</text>
</comment>
<dbReference type="GO" id="GO:0004731">
    <property type="term" value="F:purine-nucleoside phosphorylase activity"/>
    <property type="evidence" value="ECO:0007669"/>
    <property type="project" value="UniProtKB-EC"/>
</dbReference>
<evidence type="ECO:0000256" key="2">
    <source>
        <dbReference type="ARBA" id="ARBA00005058"/>
    </source>
</evidence>
<dbReference type="Pfam" id="PF01048">
    <property type="entry name" value="PNP_UDP_1"/>
    <property type="match status" value="1"/>
</dbReference>
<evidence type="ECO:0000256" key="4">
    <source>
        <dbReference type="ARBA" id="ARBA00011233"/>
    </source>
</evidence>
<keyword evidence="12" id="KW-1185">Reference proteome</keyword>
<feature type="binding site" evidence="9">
    <location>
        <position position="33"/>
    </location>
    <ligand>
        <name>phosphate</name>
        <dbReference type="ChEBI" id="CHEBI:43474"/>
    </ligand>
</feature>
<dbReference type="NCBIfam" id="TIGR01697">
    <property type="entry name" value="PNPH-PUNA-XAPA"/>
    <property type="match status" value="1"/>
</dbReference>
<dbReference type="UniPathway" id="UPA00606"/>
<dbReference type="InterPro" id="IPR018099">
    <property type="entry name" value="Purine_phosphorylase-2_CS"/>
</dbReference>
<name>A0A1R1PGW6_ZANCU</name>
<evidence type="ECO:0000313" key="12">
    <source>
        <dbReference type="Proteomes" id="UP000188320"/>
    </source>
</evidence>
<feature type="binding site" evidence="9">
    <location>
        <position position="226"/>
    </location>
    <ligand>
        <name>phosphate</name>
        <dbReference type="ChEBI" id="CHEBI:43474"/>
    </ligand>
</feature>
<evidence type="ECO:0000313" key="11">
    <source>
        <dbReference type="EMBL" id="OMH80245.1"/>
    </source>
</evidence>
<evidence type="ECO:0000256" key="6">
    <source>
        <dbReference type="ARBA" id="ARBA00022679"/>
    </source>
</evidence>